<proteinExistence type="inferred from homology"/>
<dbReference type="Pfam" id="PF13649">
    <property type="entry name" value="Methyltransf_25"/>
    <property type="match status" value="1"/>
</dbReference>
<dbReference type="Proteomes" id="UP000509335">
    <property type="component" value="Chromosome"/>
</dbReference>
<dbReference type="Gene3D" id="2.20.130.10">
    <property type="entry name" value="CAC2371-like domains"/>
    <property type="match status" value="1"/>
</dbReference>
<comment type="similarity">
    <text evidence="6">Belongs to the methyltransferase TylM1/DesVI family.</text>
</comment>
<keyword evidence="5" id="KW-0045">Antibiotic biosynthesis</keyword>
<accession>A0A7H8XJZ3</accession>
<organism evidence="8 9">
    <name type="scientific">Micromonospora carbonacea</name>
    <dbReference type="NCBI Taxonomy" id="47853"/>
    <lineage>
        <taxon>Bacteria</taxon>
        <taxon>Bacillati</taxon>
        <taxon>Actinomycetota</taxon>
        <taxon>Actinomycetes</taxon>
        <taxon>Micromonosporales</taxon>
        <taxon>Micromonosporaceae</taxon>
        <taxon>Micromonospora</taxon>
    </lineage>
</organism>
<evidence type="ECO:0000256" key="6">
    <source>
        <dbReference type="ARBA" id="ARBA00060852"/>
    </source>
</evidence>
<dbReference type="PANTHER" id="PTHR43464">
    <property type="entry name" value="METHYLTRANSFERASE"/>
    <property type="match status" value="1"/>
</dbReference>
<evidence type="ECO:0000256" key="4">
    <source>
        <dbReference type="ARBA" id="ARBA00022691"/>
    </source>
</evidence>
<dbReference type="GO" id="GO:0017000">
    <property type="term" value="P:antibiotic biosynthetic process"/>
    <property type="evidence" value="ECO:0007669"/>
    <property type="project" value="UniProtKB-KW"/>
</dbReference>
<comment type="subunit">
    <text evidence="2">Homodimer.</text>
</comment>
<protein>
    <submittedName>
        <fullName evidence="8">Class I SAM-dependent methyltransferase</fullName>
    </submittedName>
</protein>
<dbReference type="SUPFAM" id="SSF53335">
    <property type="entry name" value="S-adenosyl-L-methionine-dependent methyltransferases"/>
    <property type="match status" value="1"/>
</dbReference>
<dbReference type="CDD" id="cd02440">
    <property type="entry name" value="AdoMet_MTases"/>
    <property type="match status" value="1"/>
</dbReference>
<evidence type="ECO:0000259" key="7">
    <source>
        <dbReference type="Pfam" id="PF13649"/>
    </source>
</evidence>
<dbReference type="GO" id="GO:0008757">
    <property type="term" value="F:S-adenosylmethionine-dependent methyltransferase activity"/>
    <property type="evidence" value="ECO:0007669"/>
    <property type="project" value="UniProtKB-ARBA"/>
</dbReference>
<gene>
    <name evidence="8" type="primary">rosL</name>
    <name evidence="8" type="ORF">HXZ27_06155</name>
</gene>
<dbReference type="AlphaFoldDB" id="A0A7H8XJZ3"/>
<evidence type="ECO:0000256" key="2">
    <source>
        <dbReference type="ARBA" id="ARBA00011738"/>
    </source>
</evidence>
<dbReference type="GO" id="GO:0032259">
    <property type="term" value="P:methylation"/>
    <property type="evidence" value="ECO:0007669"/>
    <property type="project" value="UniProtKB-KW"/>
</dbReference>
<dbReference type="KEGG" id="mcab:HXZ27_06155"/>
<name>A0A7H8XJZ3_9ACTN</name>
<dbReference type="PANTHER" id="PTHR43464:SF92">
    <property type="entry name" value="SLR1071 PROTEIN"/>
    <property type="match status" value="1"/>
</dbReference>
<evidence type="ECO:0000256" key="1">
    <source>
        <dbReference type="ARBA" id="ARBA00004792"/>
    </source>
</evidence>
<reference evidence="8 9" key="1">
    <citation type="submission" date="2020-07" db="EMBL/GenBank/DDBJ databases">
        <title>A bifunctional nitrone conjugated secondary metabolite targeting the ribosome.</title>
        <authorList>
            <person name="Limbrick E.M."/>
            <person name="Graf M."/>
            <person name="Derewacz D.K."/>
            <person name="Nguyen F."/>
            <person name="Spraggins J.M."/>
            <person name="Wieland M."/>
            <person name="Ynigez-Gutierrez A.E."/>
            <person name="Reisman B.J."/>
            <person name="Zinshteyn B."/>
            <person name="McCulloch K."/>
            <person name="Iverson T.M."/>
            <person name="Green R."/>
            <person name="Wilson D.N."/>
            <person name="Bachmann B.O."/>
        </authorList>
    </citation>
    <scope>NUCLEOTIDE SEQUENCE [LARGE SCALE GENOMIC DNA]</scope>
    <source>
        <strain evidence="9">aurantiaca</strain>
    </source>
</reference>
<dbReference type="FunFam" id="3.40.50.150:FF:000387">
    <property type="entry name" value="dTDP-3-amino-3,6-dideoxy-alpha-D-glucopyranose N,N-dimethyltransferase"/>
    <property type="match status" value="1"/>
</dbReference>
<dbReference type="EMBL" id="CP058322">
    <property type="protein sequence ID" value="QLD23841.2"/>
    <property type="molecule type" value="Genomic_DNA"/>
</dbReference>
<dbReference type="InterPro" id="IPR041698">
    <property type="entry name" value="Methyltransf_25"/>
</dbReference>
<evidence type="ECO:0000313" key="9">
    <source>
        <dbReference type="Proteomes" id="UP000509335"/>
    </source>
</evidence>
<feature type="domain" description="Methyltransferase" evidence="7">
    <location>
        <begin position="46"/>
        <end position="136"/>
    </location>
</feature>
<evidence type="ECO:0000256" key="3">
    <source>
        <dbReference type="ARBA" id="ARBA00022679"/>
    </source>
</evidence>
<dbReference type="Gene3D" id="3.40.50.150">
    <property type="entry name" value="Vaccinia Virus protein VP39"/>
    <property type="match status" value="1"/>
</dbReference>
<evidence type="ECO:0000256" key="5">
    <source>
        <dbReference type="ARBA" id="ARBA00023194"/>
    </source>
</evidence>
<keyword evidence="4" id="KW-0949">S-adenosyl-L-methionine</keyword>
<keyword evidence="3 8" id="KW-0808">Transferase</keyword>
<dbReference type="InterPro" id="IPR029063">
    <property type="entry name" value="SAM-dependent_MTases_sf"/>
</dbReference>
<keyword evidence="8" id="KW-0489">Methyltransferase</keyword>
<sequence>MSMMYADAIAEVYDLIYQGKGKDYAAEAAELEALARARRPHARTLLDVACGTGLHLRHLAGLFDDVGGIELAPDMLSIAQQRNPGAALHLGDMRTFDLGHRYDVITCMFSSVGHLATTAELDATLARFAAHLSPGGVAIVEPWWFPETFTPGYVGASLVEVDGRTISRVSHSVREGGATRITVHYLVASPGGGVRHFDESHLITLFERSDYERAFARAGFTTEYLTPGPSGRGLFVGVHP</sequence>
<comment type="pathway">
    <text evidence="1">Antibiotic biosynthesis.</text>
</comment>
<evidence type="ECO:0000313" key="8">
    <source>
        <dbReference type="EMBL" id="QLD23841.2"/>
    </source>
</evidence>
<dbReference type="GO" id="GO:0042803">
    <property type="term" value="F:protein homodimerization activity"/>
    <property type="evidence" value="ECO:0007669"/>
    <property type="project" value="UniProtKB-ARBA"/>
</dbReference>